<sequence>MTNQFLDKYNNFIGVDETGVGDYFSPIISVACFVLPQNIDKLLELKVNDSKKLSDNYILQIAPEIKKLVKWKKTALTQKGYNNLIKANINNNEIKTLIHFSSINNLLKIIPECLEPNVLIDQYVLNEQIFENHFNKLNSLKWISITKPNAKIELITKAESIAIPVACASIIARSLLLETMQEQNKNYKFDFPLGASNKVIEKGKEFIKTYSIEKLNEVAKVSFKTTKKILEEI</sequence>
<evidence type="ECO:0000256" key="6">
    <source>
        <dbReference type="ARBA" id="ARBA00022722"/>
    </source>
</evidence>
<evidence type="ECO:0000256" key="8">
    <source>
        <dbReference type="ARBA" id="ARBA00022759"/>
    </source>
</evidence>
<protein>
    <recommendedName>
        <fullName evidence="11">Ribonuclease</fullName>
        <ecNumber evidence="11">3.1.26.4</ecNumber>
    </recommendedName>
</protein>
<dbReference type="GO" id="GO:0005737">
    <property type="term" value="C:cytoplasm"/>
    <property type="evidence" value="ECO:0007669"/>
    <property type="project" value="UniProtKB-SubCell"/>
</dbReference>
<keyword evidence="6 10" id="KW-0540">Nuclease</keyword>
<dbReference type="InterPro" id="IPR001352">
    <property type="entry name" value="RNase_HII/HIII"/>
</dbReference>
<evidence type="ECO:0000256" key="3">
    <source>
        <dbReference type="ARBA" id="ARBA00004496"/>
    </source>
</evidence>
<comment type="similarity">
    <text evidence="4">Belongs to the RNase HII family. RnhC subfamily.</text>
</comment>
<dbReference type="AlphaFoldDB" id="A0A448ZW30"/>
<dbReference type="InterPro" id="IPR024567">
    <property type="entry name" value="RNase_HII/HIII_dom"/>
</dbReference>
<dbReference type="EC" id="3.1.26.4" evidence="11"/>
<dbReference type="EMBL" id="LR214940">
    <property type="protein sequence ID" value="VEU55450.1"/>
    <property type="molecule type" value="Genomic_DNA"/>
</dbReference>
<dbReference type="CDD" id="cd06590">
    <property type="entry name" value="RNase_HII_bacteria_HIII_like"/>
    <property type="match status" value="1"/>
</dbReference>
<dbReference type="PANTHER" id="PTHR10954">
    <property type="entry name" value="RIBONUCLEASE H2 SUBUNIT A"/>
    <property type="match status" value="1"/>
</dbReference>
<reference evidence="13 14" key="1">
    <citation type="submission" date="2019-01" db="EMBL/GenBank/DDBJ databases">
        <authorList>
            <consortium name="Pathogen Informatics"/>
        </authorList>
    </citation>
    <scope>NUCLEOTIDE SEQUENCE [LARGE SCALE GENOMIC DNA]</scope>
    <source>
        <strain evidence="13 14">NCTC10112</strain>
    </source>
</reference>
<evidence type="ECO:0000256" key="9">
    <source>
        <dbReference type="ARBA" id="ARBA00022801"/>
    </source>
</evidence>
<dbReference type="Gene3D" id="3.30.420.10">
    <property type="entry name" value="Ribonuclease H-like superfamily/Ribonuclease H"/>
    <property type="match status" value="1"/>
</dbReference>
<comment type="subcellular location">
    <subcellularLocation>
        <location evidence="3">Cytoplasm</location>
    </subcellularLocation>
</comment>
<evidence type="ECO:0000256" key="11">
    <source>
        <dbReference type="RuleBase" id="RU003515"/>
    </source>
</evidence>
<keyword evidence="5" id="KW-0963">Cytoplasm</keyword>
<evidence type="ECO:0000256" key="1">
    <source>
        <dbReference type="ARBA" id="ARBA00000077"/>
    </source>
</evidence>
<name>A0A448ZW30_METOS</name>
<dbReference type="GO" id="GO:0043137">
    <property type="term" value="P:DNA replication, removal of RNA primer"/>
    <property type="evidence" value="ECO:0007669"/>
    <property type="project" value="TreeGrafter"/>
</dbReference>
<dbReference type="KEGG" id="mob:NCTC10112_00232"/>
<dbReference type="GO" id="GO:0003723">
    <property type="term" value="F:RNA binding"/>
    <property type="evidence" value="ECO:0007669"/>
    <property type="project" value="UniProtKB-UniRule"/>
</dbReference>
<accession>A0A448ZW30</accession>
<feature type="domain" description="RNase H type-2" evidence="12">
    <location>
        <begin position="10"/>
        <end position="233"/>
    </location>
</feature>
<keyword evidence="8 10" id="KW-0255">Endonuclease</keyword>
<dbReference type="GO" id="GO:0032299">
    <property type="term" value="C:ribonuclease H2 complex"/>
    <property type="evidence" value="ECO:0007669"/>
    <property type="project" value="TreeGrafter"/>
</dbReference>
<comment type="catalytic activity">
    <reaction evidence="1 10 11">
        <text>Endonucleolytic cleavage to 5'-phosphomonoester.</text>
        <dbReference type="EC" id="3.1.26.4"/>
    </reaction>
</comment>
<dbReference type="GO" id="GO:0046872">
    <property type="term" value="F:metal ion binding"/>
    <property type="evidence" value="ECO:0007669"/>
    <property type="project" value="UniProtKB-KW"/>
</dbReference>
<dbReference type="Pfam" id="PF01351">
    <property type="entry name" value="RNase_HII"/>
    <property type="match status" value="1"/>
</dbReference>
<gene>
    <name evidence="13" type="primary">rnhB</name>
    <name evidence="13" type="ORF">NCTC10112_00232</name>
</gene>
<dbReference type="GO" id="GO:0004523">
    <property type="term" value="F:RNA-DNA hybrid ribonuclease activity"/>
    <property type="evidence" value="ECO:0007669"/>
    <property type="project" value="UniProtKB-UniRule"/>
</dbReference>
<keyword evidence="7 10" id="KW-0479">Metal-binding</keyword>
<organism evidence="13 14">
    <name type="scientific">Metamycoplasma orale</name>
    <name type="common">Mycoplasma orale</name>
    <dbReference type="NCBI Taxonomy" id="2121"/>
    <lineage>
        <taxon>Bacteria</taxon>
        <taxon>Bacillati</taxon>
        <taxon>Mycoplasmatota</taxon>
        <taxon>Mycoplasmoidales</taxon>
        <taxon>Metamycoplasmataceae</taxon>
        <taxon>Metamycoplasma</taxon>
    </lineage>
</organism>
<feature type="binding site" evidence="10">
    <location>
        <position position="17"/>
    </location>
    <ligand>
        <name>a divalent metal cation</name>
        <dbReference type="ChEBI" id="CHEBI:60240"/>
    </ligand>
</feature>
<evidence type="ECO:0000313" key="13">
    <source>
        <dbReference type="EMBL" id="VEU55450.1"/>
    </source>
</evidence>
<feature type="binding site" evidence="10">
    <location>
        <position position="16"/>
    </location>
    <ligand>
        <name>a divalent metal cation</name>
        <dbReference type="ChEBI" id="CHEBI:60240"/>
    </ligand>
</feature>
<dbReference type="RefSeq" id="WP_040538436.1">
    <property type="nucleotide sequence ID" value="NZ_LR214940.1"/>
</dbReference>
<evidence type="ECO:0000256" key="4">
    <source>
        <dbReference type="ARBA" id="ARBA00008378"/>
    </source>
</evidence>
<dbReference type="OrthoDB" id="9777935at2"/>
<feature type="binding site" evidence="10">
    <location>
        <position position="121"/>
    </location>
    <ligand>
        <name>a divalent metal cation</name>
        <dbReference type="ChEBI" id="CHEBI:60240"/>
    </ligand>
</feature>
<dbReference type="Proteomes" id="UP000290482">
    <property type="component" value="Chromosome"/>
</dbReference>
<evidence type="ECO:0000256" key="2">
    <source>
        <dbReference type="ARBA" id="ARBA00004065"/>
    </source>
</evidence>
<evidence type="ECO:0000256" key="10">
    <source>
        <dbReference type="PROSITE-ProRule" id="PRU01319"/>
    </source>
</evidence>
<evidence type="ECO:0000256" key="5">
    <source>
        <dbReference type="ARBA" id="ARBA00022490"/>
    </source>
</evidence>
<dbReference type="InterPro" id="IPR036397">
    <property type="entry name" value="RNaseH_sf"/>
</dbReference>
<comment type="function">
    <text evidence="2 11">Endonuclease that specifically degrades the RNA of RNA-DNA hybrids.</text>
</comment>
<keyword evidence="9 10" id="KW-0378">Hydrolase</keyword>
<evidence type="ECO:0000259" key="12">
    <source>
        <dbReference type="PROSITE" id="PS51975"/>
    </source>
</evidence>
<dbReference type="GO" id="GO:0006298">
    <property type="term" value="P:mismatch repair"/>
    <property type="evidence" value="ECO:0007669"/>
    <property type="project" value="TreeGrafter"/>
</dbReference>
<dbReference type="PANTHER" id="PTHR10954:SF23">
    <property type="entry name" value="RIBONUCLEASE"/>
    <property type="match status" value="1"/>
</dbReference>
<comment type="cofactor">
    <cofactor evidence="10">
        <name>Mn(2+)</name>
        <dbReference type="ChEBI" id="CHEBI:29035"/>
    </cofactor>
    <cofactor evidence="10">
        <name>Mg(2+)</name>
        <dbReference type="ChEBI" id="CHEBI:18420"/>
    </cofactor>
    <text evidence="10">Manganese or magnesium. Binds 1 divalent metal ion per monomer in the absence of substrate. May bind a second metal ion after substrate binding.</text>
</comment>
<dbReference type="InterPro" id="IPR012337">
    <property type="entry name" value="RNaseH-like_sf"/>
</dbReference>
<evidence type="ECO:0000313" key="14">
    <source>
        <dbReference type="Proteomes" id="UP000290482"/>
    </source>
</evidence>
<dbReference type="SUPFAM" id="SSF53098">
    <property type="entry name" value="Ribonuclease H-like"/>
    <property type="match status" value="1"/>
</dbReference>
<proteinExistence type="inferred from homology"/>
<keyword evidence="14" id="KW-1185">Reference proteome</keyword>
<evidence type="ECO:0000256" key="7">
    <source>
        <dbReference type="ARBA" id="ARBA00022723"/>
    </source>
</evidence>
<dbReference type="PROSITE" id="PS51975">
    <property type="entry name" value="RNASE_H_2"/>
    <property type="match status" value="1"/>
</dbReference>